<feature type="domain" description="Cyclic nucleotide-binding" evidence="1">
    <location>
        <begin position="8"/>
        <end position="111"/>
    </location>
</feature>
<dbReference type="InterPro" id="IPR000595">
    <property type="entry name" value="cNMP-bd_dom"/>
</dbReference>
<name>A0A7K1GN37_9FLAO</name>
<evidence type="ECO:0000313" key="2">
    <source>
        <dbReference type="EMBL" id="MTH30140.1"/>
    </source>
</evidence>
<dbReference type="AlphaFoldDB" id="A0A7K1GN37"/>
<gene>
    <name evidence="2" type="ORF">GJV77_09485</name>
</gene>
<evidence type="ECO:0000259" key="1">
    <source>
        <dbReference type="PROSITE" id="PS50042"/>
    </source>
</evidence>
<dbReference type="SUPFAM" id="SSF51206">
    <property type="entry name" value="cAMP-binding domain-like"/>
    <property type="match status" value="1"/>
</dbReference>
<dbReference type="OrthoDB" id="758145at2"/>
<sequence length="188" mass="22150">MLVSFFKSFNLFTTEEVEEIVSLFEYQSIKKGTYFIREGEYCTSIALIEVGIFRSFYTHDDERELTYCFRFSNDLIGAYSAFITGNASIENIQAIVDTKVWSIPKVSLDNLAIELPQWNTFLKILAEQQYLELENRVISFQRETAHERYKNLLIHQPVYVQQIPLQYLSSYLGITQRHLSRIRKEISF</sequence>
<dbReference type="Gene3D" id="2.60.120.10">
    <property type="entry name" value="Jelly Rolls"/>
    <property type="match status" value="1"/>
</dbReference>
<proteinExistence type="predicted"/>
<evidence type="ECO:0000313" key="3">
    <source>
        <dbReference type="Proteomes" id="UP000488936"/>
    </source>
</evidence>
<protein>
    <submittedName>
        <fullName evidence="2">Cyclic nucleotide-binding domain-containing protein</fullName>
    </submittedName>
</protein>
<dbReference type="InterPro" id="IPR014710">
    <property type="entry name" value="RmlC-like_jellyroll"/>
</dbReference>
<accession>A0A7K1GN37</accession>
<dbReference type="RefSeq" id="WP_155036126.1">
    <property type="nucleotide sequence ID" value="NZ_JAYMMG010000020.1"/>
</dbReference>
<dbReference type="Proteomes" id="UP000488936">
    <property type="component" value="Unassembled WGS sequence"/>
</dbReference>
<reference evidence="2 3" key="1">
    <citation type="journal article" date="2006" name="Int. J. Syst. Evol. Microbiol.">
        <title>Myroides pelagicus sp. nov., isolated from seawater in Thailand.</title>
        <authorList>
            <person name="Yoon J."/>
            <person name="Maneerat S."/>
            <person name="Kawai F."/>
            <person name="Yokota A."/>
        </authorList>
    </citation>
    <scope>NUCLEOTIDE SEQUENCE [LARGE SCALE GENOMIC DNA]</scope>
    <source>
        <strain evidence="2 3">SM1T</strain>
    </source>
</reference>
<dbReference type="EMBL" id="WMJY01000019">
    <property type="protein sequence ID" value="MTH30140.1"/>
    <property type="molecule type" value="Genomic_DNA"/>
</dbReference>
<dbReference type="CDD" id="cd00038">
    <property type="entry name" value="CAP_ED"/>
    <property type="match status" value="1"/>
</dbReference>
<comment type="caution">
    <text evidence="2">The sequence shown here is derived from an EMBL/GenBank/DDBJ whole genome shotgun (WGS) entry which is preliminary data.</text>
</comment>
<dbReference type="InterPro" id="IPR018490">
    <property type="entry name" value="cNMP-bd_dom_sf"/>
</dbReference>
<dbReference type="Pfam" id="PF00027">
    <property type="entry name" value="cNMP_binding"/>
    <property type="match status" value="1"/>
</dbReference>
<organism evidence="2 3">
    <name type="scientific">Myroides pelagicus</name>
    <dbReference type="NCBI Taxonomy" id="270914"/>
    <lineage>
        <taxon>Bacteria</taxon>
        <taxon>Pseudomonadati</taxon>
        <taxon>Bacteroidota</taxon>
        <taxon>Flavobacteriia</taxon>
        <taxon>Flavobacteriales</taxon>
        <taxon>Flavobacteriaceae</taxon>
        <taxon>Myroides</taxon>
    </lineage>
</organism>
<keyword evidence="3" id="KW-1185">Reference proteome</keyword>
<dbReference type="PROSITE" id="PS50042">
    <property type="entry name" value="CNMP_BINDING_3"/>
    <property type="match status" value="1"/>
</dbReference>